<feature type="transmembrane region" description="Helical" evidence="8">
    <location>
        <begin position="287"/>
        <end position="309"/>
    </location>
</feature>
<feature type="transmembrane region" description="Helical" evidence="8">
    <location>
        <begin position="254"/>
        <end position="275"/>
    </location>
</feature>
<comment type="similarity">
    <text evidence="2">Belongs to the CPA3 antiporters (TC 2.A.63) subunit D family.</text>
</comment>
<feature type="transmembrane region" description="Helical" evidence="8">
    <location>
        <begin position="34"/>
        <end position="57"/>
    </location>
</feature>
<evidence type="ECO:0000259" key="9">
    <source>
        <dbReference type="Pfam" id="PF00361"/>
    </source>
</evidence>
<dbReference type="InterPro" id="IPR050586">
    <property type="entry name" value="CPA3_Na-H_Antiporter_D"/>
</dbReference>
<evidence type="ECO:0000256" key="5">
    <source>
        <dbReference type="ARBA" id="ARBA00022989"/>
    </source>
</evidence>
<keyword evidence="4 7" id="KW-0812">Transmembrane</keyword>
<evidence type="ECO:0000256" key="1">
    <source>
        <dbReference type="ARBA" id="ARBA00004651"/>
    </source>
</evidence>
<dbReference type="GO" id="GO:0008137">
    <property type="term" value="F:NADH dehydrogenase (ubiquinone) activity"/>
    <property type="evidence" value="ECO:0007669"/>
    <property type="project" value="InterPro"/>
</dbReference>
<feature type="domain" description="NADH:quinone oxidoreductase/Mrp antiporter transmembrane" evidence="9">
    <location>
        <begin position="141"/>
        <end position="423"/>
    </location>
</feature>
<keyword evidence="11" id="KW-1185">Reference proteome</keyword>
<evidence type="ECO:0000256" key="2">
    <source>
        <dbReference type="ARBA" id="ARBA00005346"/>
    </source>
</evidence>
<feature type="transmembrane region" description="Helical" evidence="8">
    <location>
        <begin position="6"/>
        <end position="27"/>
    </location>
</feature>
<feature type="transmembrane region" description="Helical" evidence="8">
    <location>
        <begin position="387"/>
        <end position="407"/>
    </location>
</feature>
<dbReference type="GO" id="GO:0005886">
    <property type="term" value="C:plasma membrane"/>
    <property type="evidence" value="ECO:0007669"/>
    <property type="project" value="UniProtKB-SubCell"/>
</dbReference>
<protein>
    <submittedName>
        <fullName evidence="10">Cation:proton antiporter</fullName>
    </submittedName>
</protein>
<evidence type="ECO:0000313" key="10">
    <source>
        <dbReference type="EMBL" id="GGD09320.1"/>
    </source>
</evidence>
<evidence type="ECO:0000313" key="11">
    <source>
        <dbReference type="Proteomes" id="UP000613582"/>
    </source>
</evidence>
<dbReference type="PANTHER" id="PTHR42703">
    <property type="entry name" value="NADH DEHYDROGENASE"/>
    <property type="match status" value="1"/>
</dbReference>
<feature type="transmembrane region" description="Helical" evidence="8">
    <location>
        <begin position="145"/>
        <end position="163"/>
    </location>
</feature>
<keyword evidence="3" id="KW-1003">Cell membrane</keyword>
<dbReference type="Pfam" id="PF00361">
    <property type="entry name" value="Proton_antipo_M"/>
    <property type="match status" value="1"/>
</dbReference>
<reference evidence="10" key="1">
    <citation type="journal article" date="2014" name="Int. J. Syst. Evol. Microbiol.">
        <title>Complete genome sequence of Corynebacterium casei LMG S-19264T (=DSM 44701T), isolated from a smear-ripened cheese.</title>
        <authorList>
            <consortium name="US DOE Joint Genome Institute (JGI-PGF)"/>
            <person name="Walter F."/>
            <person name="Albersmeier A."/>
            <person name="Kalinowski J."/>
            <person name="Ruckert C."/>
        </authorList>
    </citation>
    <scope>NUCLEOTIDE SEQUENCE</scope>
    <source>
        <strain evidence="10">CGMCC 1.12921</strain>
    </source>
</reference>
<feature type="transmembrane region" description="Helical" evidence="8">
    <location>
        <begin position="175"/>
        <end position="198"/>
    </location>
</feature>
<feature type="transmembrane region" description="Helical" evidence="8">
    <location>
        <begin position="218"/>
        <end position="242"/>
    </location>
</feature>
<comment type="subcellular location">
    <subcellularLocation>
        <location evidence="1">Cell membrane</location>
        <topology evidence="1">Multi-pass membrane protein</topology>
    </subcellularLocation>
    <subcellularLocation>
        <location evidence="7">Membrane</location>
        <topology evidence="7">Multi-pass membrane protein</topology>
    </subcellularLocation>
</comment>
<dbReference type="RefSeq" id="WP_188158766.1">
    <property type="nucleotide sequence ID" value="NZ_BMGH01000001.1"/>
</dbReference>
<organism evidence="10 11">
    <name type="scientific">Aquisalinus flavus</name>
    <dbReference type="NCBI Taxonomy" id="1526572"/>
    <lineage>
        <taxon>Bacteria</taxon>
        <taxon>Pseudomonadati</taxon>
        <taxon>Pseudomonadota</taxon>
        <taxon>Alphaproteobacteria</taxon>
        <taxon>Parvularculales</taxon>
        <taxon>Parvularculaceae</taxon>
        <taxon>Aquisalinus</taxon>
    </lineage>
</organism>
<proteinExistence type="inferred from homology"/>
<feature type="transmembrane region" description="Helical" evidence="8">
    <location>
        <begin position="86"/>
        <end position="108"/>
    </location>
</feature>
<dbReference type="PRINTS" id="PR01437">
    <property type="entry name" value="NUOXDRDTASE4"/>
</dbReference>
<comment type="caution">
    <text evidence="10">The sequence shown here is derived from an EMBL/GenBank/DDBJ whole genome shotgun (WGS) entry which is preliminary data.</text>
</comment>
<accession>A0A8J2V2F1</accession>
<dbReference type="EMBL" id="BMGH01000001">
    <property type="protein sequence ID" value="GGD09320.1"/>
    <property type="molecule type" value="Genomic_DNA"/>
</dbReference>
<evidence type="ECO:0000256" key="6">
    <source>
        <dbReference type="ARBA" id="ARBA00023136"/>
    </source>
</evidence>
<gene>
    <name evidence="10" type="ORF">GCM10011342_17710</name>
</gene>
<evidence type="ECO:0000256" key="8">
    <source>
        <dbReference type="SAM" id="Phobius"/>
    </source>
</evidence>
<reference evidence="10" key="2">
    <citation type="submission" date="2020-09" db="EMBL/GenBank/DDBJ databases">
        <authorList>
            <person name="Sun Q."/>
            <person name="Zhou Y."/>
        </authorList>
    </citation>
    <scope>NUCLEOTIDE SEQUENCE</scope>
    <source>
        <strain evidence="10">CGMCC 1.12921</strain>
    </source>
</reference>
<evidence type="ECO:0000256" key="7">
    <source>
        <dbReference type="RuleBase" id="RU000320"/>
    </source>
</evidence>
<dbReference type="InterPro" id="IPR001750">
    <property type="entry name" value="ND/Mrp_TM"/>
</dbReference>
<dbReference type="InterPro" id="IPR003918">
    <property type="entry name" value="NADH_UbQ_OxRdtase"/>
</dbReference>
<evidence type="ECO:0000256" key="3">
    <source>
        <dbReference type="ARBA" id="ARBA00022475"/>
    </source>
</evidence>
<dbReference type="PANTHER" id="PTHR42703:SF1">
    <property type="entry name" value="NA(+)_H(+) ANTIPORTER SUBUNIT D1"/>
    <property type="match status" value="1"/>
</dbReference>
<dbReference type="AlphaFoldDB" id="A0A8J2V2F1"/>
<keyword evidence="5 8" id="KW-1133">Transmembrane helix</keyword>
<feature type="transmembrane region" description="Helical" evidence="8">
    <location>
        <begin position="427"/>
        <end position="448"/>
    </location>
</feature>
<dbReference type="GO" id="GO:0042773">
    <property type="term" value="P:ATP synthesis coupled electron transport"/>
    <property type="evidence" value="ECO:0007669"/>
    <property type="project" value="InterPro"/>
</dbReference>
<dbReference type="Proteomes" id="UP000613582">
    <property type="component" value="Unassembled WGS sequence"/>
</dbReference>
<sequence length="512" mass="55292">MAIPGLEQLPVLPVVIPLVAAPLTLLMKPGRAPWAWATLVSWVTFVVTLLLLEAVWVHGPVEYAMGGWGAPEGMSAPIGITYYVDLANALVLTLVAGIASVVFPYAYYSVESEIDHRQTPAFYTALLICFTGLLGVTITGDAFNVFVFLEISSLSTYALIAMGARNDRRALTASFNYLVMGTIGATFYVIGIGLLYQATGTLNMLDLHQQLMGQSNRMVEAGFAFIITGIGLKLAMVPLHLWLPNAYCYAPSAISAFLAATATKVQVYIILRFMFSVFGFEFAFLEVALNAFIVLGIVGMFYASFVAVFRDNVKQMLAYSSIAQIGYMLLGISFGTVDGVAASLIHVFNHALIKAALFMGVGCVVLRLGSSNFAAFNGLAKRMPWTAWGLIISGLSLVGVPLTVGFISKWKLMEAAFQTQTFIPPLLIVLLIGASSLLAAIYIGRLAYAMLLQPVPEDAEPVKEAPHLMRITMWIMVLANIWFFFQTDVTVGVATRAAQALLDTGLGYGGAY</sequence>
<feature type="transmembrane region" description="Helical" evidence="8">
    <location>
        <begin position="120"/>
        <end position="139"/>
    </location>
</feature>
<keyword evidence="6 8" id="KW-0472">Membrane</keyword>
<evidence type="ECO:0000256" key="4">
    <source>
        <dbReference type="ARBA" id="ARBA00022692"/>
    </source>
</evidence>
<name>A0A8J2V2F1_9PROT</name>